<evidence type="ECO:0000256" key="5">
    <source>
        <dbReference type="ARBA" id="ARBA00023157"/>
    </source>
</evidence>
<dbReference type="Proteomes" id="UP001438707">
    <property type="component" value="Unassembled WGS sequence"/>
</dbReference>
<evidence type="ECO:0000256" key="2">
    <source>
        <dbReference type="ARBA" id="ARBA00022723"/>
    </source>
</evidence>
<evidence type="ECO:0000313" key="7">
    <source>
        <dbReference type="EMBL" id="KAK9839952.1"/>
    </source>
</evidence>
<keyword evidence="3" id="KW-0408">Iron</keyword>
<comment type="caution">
    <text evidence="7">The sequence shown here is derived from an EMBL/GenBank/DDBJ whole genome shotgun (WGS) entry which is preliminary data.</text>
</comment>
<dbReference type="EMBL" id="JALJOS010000004">
    <property type="protein sequence ID" value="KAK9839952.1"/>
    <property type="molecule type" value="Genomic_DNA"/>
</dbReference>
<evidence type="ECO:0000259" key="6">
    <source>
        <dbReference type="PROSITE" id="PS51296"/>
    </source>
</evidence>
<keyword evidence="1" id="KW-0001">2Fe-2S</keyword>
<feature type="domain" description="Rieske" evidence="6">
    <location>
        <begin position="522"/>
        <end position="584"/>
    </location>
</feature>
<reference evidence="7 8" key="1">
    <citation type="journal article" date="2024" name="Nat. Commun.">
        <title>Phylogenomics reveals the evolutionary origins of lichenization in chlorophyte algae.</title>
        <authorList>
            <person name="Puginier C."/>
            <person name="Libourel C."/>
            <person name="Otte J."/>
            <person name="Skaloud P."/>
            <person name="Haon M."/>
            <person name="Grisel S."/>
            <person name="Petersen M."/>
            <person name="Berrin J.G."/>
            <person name="Delaux P.M."/>
            <person name="Dal Grande F."/>
            <person name="Keller J."/>
        </authorList>
    </citation>
    <scope>NUCLEOTIDE SEQUENCE [LARGE SCALE GENOMIC DNA]</scope>
    <source>
        <strain evidence="7 8">SAG 2145</strain>
    </source>
</reference>
<keyword evidence="5" id="KW-1015">Disulfide bond</keyword>
<dbReference type="InterPro" id="IPR006076">
    <property type="entry name" value="FAD-dep_OxRdtase"/>
</dbReference>
<dbReference type="GO" id="GO:0016020">
    <property type="term" value="C:membrane"/>
    <property type="evidence" value="ECO:0007669"/>
    <property type="project" value="InterPro"/>
</dbReference>
<dbReference type="GO" id="GO:0046872">
    <property type="term" value="F:metal ion binding"/>
    <property type="evidence" value="ECO:0007669"/>
    <property type="project" value="UniProtKB-KW"/>
</dbReference>
<dbReference type="InterPro" id="IPR036188">
    <property type="entry name" value="FAD/NAD-bd_sf"/>
</dbReference>
<keyword evidence="4" id="KW-0411">Iron-sulfur</keyword>
<dbReference type="SUPFAM" id="SSF50022">
    <property type="entry name" value="ISP domain"/>
    <property type="match status" value="1"/>
</dbReference>
<dbReference type="PROSITE" id="PS51296">
    <property type="entry name" value="RIESKE"/>
    <property type="match status" value="1"/>
</dbReference>
<evidence type="ECO:0000313" key="8">
    <source>
        <dbReference type="Proteomes" id="UP001438707"/>
    </source>
</evidence>
<keyword evidence="8" id="KW-1185">Reference proteome</keyword>
<evidence type="ECO:0000256" key="1">
    <source>
        <dbReference type="ARBA" id="ARBA00022714"/>
    </source>
</evidence>
<dbReference type="AlphaFoldDB" id="A0AAW1S1K5"/>
<dbReference type="GO" id="GO:0005737">
    <property type="term" value="C:cytoplasm"/>
    <property type="evidence" value="ECO:0007669"/>
    <property type="project" value="TreeGrafter"/>
</dbReference>
<protein>
    <recommendedName>
        <fullName evidence="6">Rieske domain-containing protein</fullName>
    </recommendedName>
</protein>
<dbReference type="InterPro" id="IPR036922">
    <property type="entry name" value="Rieske_2Fe-2S_sf"/>
</dbReference>
<dbReference type="Pfam" id="PF00355">
    <property type="entry name" value="Rieske"/>
    <property type="match status" value="1"/>
</dbReference>
<dbReference type="GO" id="GO:0051537">
    <property type="term" value="F:2 iron, 2 sulfur cluster binding"/>
    <property type="evidence" value="ECO:0007669"/>
    <property type="project" value="UniProtKB-KW"/>
</dbReference>
<dbReference type="Gene3D" id="3.50.50.60">
    <property type="entry name" value="FAD/NAD(P)-binding domain"/>
    <property type="match status" value="1"/>
</dbReference>
<dbReference type="InterPro" id="IPR017941">
    <property type="entry name" value="Rieske_2Fe-2S"/>
</dbReference>
<dbReference type="InterPro" id="IPR005805">
    <property type="entry name" value="Rieske_Fe-S_prot_C"/>
</dbReference>
<keyword evidence="2" id="KW-0479">Metal-binding</keyword>
<evidence type="ECO:0000256" key="4">
    <source>
        <dbReference type="ARBA" id="ARBA00023014"/>
    </source>
</evidence>
<dbReference type="PRINTS" id="PR00162">
    <property type="entry name" value="RIESKE"/>
</dbReference>
<gene>
    <name evidence="7" type="ORF">WJX74_001048</name>
</gene>
<organism evidence="7 8">
    <name type="scientific">Apatococcus lobatus</name>
    <dbReference type="NCBI Taxonomy" id="904363"/>
    <lineage>
        <taxon>Eukaryota</taxon>
        <taxon>Viridiplantae</taxon>
        <taxon>Chlorophyta</taxon>
        <taxon>core chlorophytes</taxon>
        <taxon>Trebouxiophyceae</taxon>
        <taxon>Chlorellales</taxon>
        <taxon>Chlorellaceae</taxon>
        <taxon>Apatococcus</taxon>
    </lineage>
</organism>
<accession>A0AAW1S1K5</accession>
<dbReference type="Gene3D" id="2.102.10.10">
    <property type="entry name" value="Rieske [2Fe-2S] iron-sulphur domain"/>
    <property type="match status" value="1"/>
</dbReference>
<dbReference type="PANTHER" id="PTHR13847">
    <property type="entry name" value="SARCOSINE DEHYDROGENASE-RELATED"/>
    <property type="match status" value="1"/>
</dbReference>
<proteinExistence type="predicted"/>
<name>A0AAW1S1K5_9CHLO</name>
<dbReference type="SUPFAM" id="SSF51905">
    <property type="entry name" value="FAD/NAD(P)-binding domain"/>
    <property type="match status" value="1"/>
</dbReference>
<dbReference type="Gene3D" id="3.30.9.10">
    <property type="entry name" value="D-Amino Acid Oxidase, subunit A, domain 2"/>
    <property type="match status" value="1"/>
</dbReference>
<sequence>MPLQTPLVSASCRSVKGHLGMYGSFRSQLYRGSYSPRLRGEQSLRAQAEVKPWYQSLDPRRPIQSTIPGLDTNVWDQLENCHAPTYPRLSEDISADVVIIGGGITGLSIAYELIKEGKKVVVLEAATISSGQTGKSTAQLQLWNDTFYHKIEAERGLEVSTKVAEGHRFGIDNVKKVCDEEGIDCGFKYVDGHLYPKDEESSSYDLLEQELQASNRAGLSDVKWVDLGGGQDVGGIRRAVQFPRCANFDPIRYCEGLAKAISKRGGAVYETSRVKKAEGQTVTTEAGQSIQTPVIVFATHSPTHKNLAVHARQFPEKLYAVALQIPKGGMADGQFWDTEAPYHSVRFVEGTSKGDCLLVRGNNHTTGIKPEEIDADTYEKLAQWARSRWPKAGEVAFEWSGQLYAPIDRLALYGQDPFNAFHLDGTYYIATGDAGQGTIGGQIAGKVISQQILGQEGPWSEMFAPARLPPPSKDILSALGHVISDTTAGYVDIASPAGAQMQNADGLAKDSGAIIQQGDAPKIAVYVDEDGVQHKHSAICPHMGCVVQWSPIDRSFNCPCHGAGFDRFGKIVQGPATSDLEPVK</sequence>
<dbReference type="PANTHER" id="PTHR13847:SF281">
    <property type="entry name" value="FAD DEPENDENT OXIDOREDUCTASE DOMAIN-CONTAINING PROTEIN"/>
    <property type="match status" value="1"/>
</dbReference>
<dbReference type="Pfam" id="PF01266">
    <property type="entry name" value="DAO"/>
    <property type="match status" value="1"/>
</dbReference>
<evidence type="ECO:0000256" key="3">
    <source>
        <dbReference type="ARBA" id="ARBA00023004"/>
    </source>
</evidence>